<feature type="domain" description="Biotin carboxylation" evidence="7">
    <location>
        <begin position="5"/>
        <end position="448"/>
    </location>
</feature>
<keyword evidence="2 5" id="KW-0547">Nucleotide-binding</keyword>
<dbReference type="InterPro" id="IPR016185">
    <property type="entry name" value="PreATP-grasp_dom_sf"/>
</dbReference>
<gene>
    <name evidence="8" type="ORF">E8M01_11495</name>
</gene>
<dbReference type="PROSITE" id="PS50979">
    <property type="entry name" value="BC"/>
    <property type="match status" value="1"/>
</dbReference>
<organism evidence="8 9">
    <name type="scientific">Phreatobacter stygius</name>
    <dbReference type="NCBI Taxonomy" id="1940610"/>
    <lineage>
        <taxon>Bacteria</taxon>
        <taxon>Pseudomonadati</taxon>
        <taxon>Pseudomonadota</taxon>
        <taxon>Alphaproteobacteria</taxon>
        <taxon>Hyphomicrobiales</taxon>
        <taxon>Phreatobacteraceae</taxon>
        <taxon>Phreatobacter</taxon>
    </lineage>
</organism>
<dbReference type="Pfam" id="PF00289">
    <property type="entry name" value="Biotin_carb_N"/>
    <property type="match status" value="1"/>
</dbReference>
<dbReference type="EMBL" id="CP039690">
    <property type="protein sequence ID" value="QCI64792.1"/>
    <property type="molecule type" value="Genomic_DNA"/>
</dbReference>
<dbReference type="KEGG" id="pstg:E8M01_11495"/>
<evidence type="ECO:0000259" key="6">
    <source>
        <dbReference type="PROSITE" id="PS50975"/>
    </source>
</evidence>
<dbReference type="PROSITE" id="PS00867">
    <property type="entry name" value="CPSASE_2"/>
    <property type="match status" value="1"/>
</dbReference>
<dbReference type="SMART" id="SM00878">
    <property type="entry name" value="Biotin_carb_C"/>
    <property type="match status" value="1"/>
</dbReference>
<dbReference type="SUPFAM" id="SSF56059">
    <property type="entry name" value="Glutathione synthetase ATP-binding domain-like"/>
    <property type="match status" value="1"/>
</dbReference>
<dbReference type="SUPFAM" id="SSF51246">
    <property type="entry name" value="Rudiment single hybrid motif"/>
    <property type="match status" value="1"/>
</dbReference>
<dbReference type="Gene3D" id="3.30.470.20">
    <property type="entry name" value="ATP-grasp fold, B domain"/>
    <property type="match status" value="1"/>
</dbReference>
<dbReference type="PANTHER" id="PTHR18866">
    <property type="entry name" value="CARBOXYLASE:PYRUVATE/ACETYL-COA/PROPIONYL-COA CARBOXYLASE"/>
    <property type="match status" value="1"/>
</dbReference>
<dbReference type="PROSITE" id="PS50975">
    <property type="entry name" value="ATP_GRASP"/>
    <property type="match status" value="1"/>
</dbReference>
<dbReference type="RefSeq" id="WP_136960243.1">
    <property type="nucleotide sequence ID" value="NZ_CP039690.1"/>
</dbReference>
<evidence type="ECO:0000313" key="9">
    <source>
        <dbReference type="Proteomes" id="UP000298781"/>
    </source>
</evidence>
<dbReference type="InterPro" id="IPR050856">
    <property type="entry name" value="Biotin_carboxylase_complex"/>
</dbReference>
<dbReference type="InterPro" id="IPR005479">
    <property type="entry name" value="CPAse_ATP-bd"/>
</dbReference>
<dbReference type="AlphaFoldDB" id="A0A4D7B9S3"/>
<feature type="domain" description="ATP-grasp" evidence="6">
    <location>
        <begin position="124"/>
        <end position="319"/>
    </location>
</feature>
<dbReference type="GO" id="GO:0046872">
    <property type="term" value="F:metal ion binding"/>
    <property type="evidence" value="ECO:0007669"/>
    <property type="project" value="InterPro"/>
</dbReference>
<dbReference type="InterPro" id="IPR011054">
    <property type="entry name" value="Rudment_hybrid_motif"/>
</dbReference>
<evidence type="ECO:0000256" key="5">
    <source>
        <dbReference type="PROSITE-ProRule" id="PRU00409"/>
    </source>
</evidence>
<keyword evidence="9" id="KW-1185">Reference proteome</keyword>
<dbReference type="InterPro" id="IPR005482">
    <property type="entry name" value="Biotin_COase_C"/>
</dbReference>
<dbReference type="Pfam" id="PF02785">
    <property type="entry name" value="Biotin_carb_C"/>
    <property type="match status" value="1"/>
</dbReference>
<dbReference type="PANTHER" id="PTHR18866:SF33">
    <property type="entry name" value="METHYLCROTONOYL-COA CARBOXYLASE SUBUNIT ALPHA, MITOCHONDRIAL-RELATED"/>
    <property type="match status" value="1"/>
</dbReference>
<dbReference type="InterPro" id="IPR011764">
    <property type="entry name" value="Biotin_carboxylation_dom"/>
</dbReference>
<protein>
    <submittedName>
        <fullName evidence="8">Biotin carboxylase</fullName>
    </submittedName>
</protein>
<dbReference type="GO" id="GO:0005524">
    <property type="term" value="F:ATP binding"/>
    <property type="evidence" value="ECO:0007669"/>
    <property type="project" value="UniProtKB-UniRule"/>
</dbReference>
<evidence type="ECO:0000313" key="8">
    <source>
        <dbReference type="EMBL" id="QCI64792.1"/>
    </source>
</evidence>
<keyword evidence="4" id="KW-0092">Biotin</keyword>
<dbReference type="OrthoDB" id="9763189at2"/>
<name>A0A4D7B9S3_9HYPH</name>
<evidence type="ECO:0000256" key="2">
    <source>
        <dbReference type="ARBA" id="ARBA00022741"/>
    </source>
</evidence>
<evidence type="ECO:0000259" key="7">
    <source>
        <dbReference type="PROSITE" id="PS50979"/>
    </source>
</evidence>
<sequence length="493" mass="52606">MSRLPFDTLLVANRGEIALRIIRSAKRLGLRTVVVCHEADAGSPAAEAADMVVGIEGRTGVAAYLDGAQIIDAARRSGAQAIHPGYGFLSENAGFARAVAAAGLVFVGPTPEAIDLMGDKIRARAFVVEHGFPVAPSAIEDDDPASFVERARALGAPLLVKPSAGGGGKGMRIVRDMALLEQEIIQARSEGTRYFGDGRLYVERFVERPRHIEVQVLGDAHGHVVHLGERECSVQRRFQKIVEETPSPALSPALRERICETAAGIARAAGYRNAGTVEFIFGDGQFYFLEMNTRLQVEHPVTEMVTGIDLVEQQLRVAGGEALAFSQADVTSSGHSIELRVYAESASRGFTPTTGRILALELPQGEGVRVDAGFGQGQRVTTAFDPMLAKLIVHGADRGQAIDRARRALADFALLGCETNMAFLGRLIADPAFAAGEVHTGWLDENPSLAAEPPLDRVTELKLLAVAALSTRAVRDGADAVPTLHASIGAWRN</sequence>
<dbReference type="Proteomes" id="UP000298781">
    <property type="component" value="Chromosome"/>
</dbReference>
<evidence type="ECO:0000256" key="1">
    <source>
        <dbReference type="ARBA" id="ARBA00022598"/>
    </source>
</evidence>
<dbReference type="InterPro" id="IPR005481">
    <property type="entry name" value="BC-like_N"/>
</dbReference>
<keyword evidence="3 5" id="KW-0067">ATP-binding</keyword>
<dbReference type="GO" id="GO:0016874">
    <property type="term" value="F:ligase activity"/>
    <property type="evidence" value="ECO:0007669"/>
    <property type="project" value="UniProtKB-KW"/>
</dbReference>
<evidence type="ECO:0000256" key="4">
    <source>
        <dbReference type="ARBA" id="ARBA00023267"/>
    </source>
</evidence>
<dbReference type="InterPro" id="IPR011761">
    <property type="entry name" value="ATP-grasp"/>
</dbReference>
<evidence type="ECO:0000256" key="3">
    <source>
        <dbReference type="ARBA" id="ARBA00022840"/>
    </source>
</evidence>
<accession>A0A4D7B9S3</accession>
<reference evidence="8 9" key="1">
    <citation type="submission" date="2019-04" db="EMBL/GenBank/DDBJ databases">
        <title>Phreatobacter aquaticus sp. nov.</title>
        <authorList>
            <person name="Choi A."/>
        </authorList>
    </citation>
    <scope>NUCLEOTIDE SEQUENCE [LARGE SCALE GENOMIC DNA]</scope>
    <source>
        <strain evidence="8 9">KCTC 52518</strain>
    </source>
</reference>
<keyword evidence="1" id="KW-0436">Ligase</keyword>
<dbReference type="Pfam" id="PF02786">
    <property type="entry name" value="CPSase_L_D2"/>
    <property type="match status" value="1"/>
</dbReference>
<dbReference type="SUPFAM" id="SSF52440">
    <property type="entry name" value="PreATP-grasp domain"/>
    <property type="match status" value="1"/>
</dbReference>
<proteinExistence type="predicted"/>